<feature type="region of interest" description="Disordered" evidence="1">
    <location>
        <begin position="1"/>
        <end position="226"/>
    </location>
</feature>
<feature type="compositionally biased region" description="Basic residues" evidence="1">
    <location>
        <begin position="173"/>
        <end position="187"/>
    </location>
</feature>
<evidence type="ECO:0000256" key="1">
    <source>
        <dbReference type="SAM" id="MobiDB-lite"/>
    </source>
</evidence>
<feature type="compositionally biased region" description="Polar residues" evidence="1">
    <location>
        <begin position="65"/>
        <end position="75"/>
    </location>
</feature>
<name>A0A0A9R5X5_ARUDO</name>
<feature type="compositionally biased region" description="Low complexity" evidence="1">
    <location>
        <begin position="109"/>
        <end position="125"/>
    </location>
</feature>
<reference evidence="2" key="1">
    <citation type="submission" date="2014-09" db="EMBL/GenBank/DDBJ databases">
        <authorList>
            <person name="Magalhaes I.L.F."/>
            <person name="Oliveira U."/>
            <person name="Santos F.R."/>
            <person name="Vidigal T.H.D.A."/>
            <person name="Brescovit A.D."/>
            <person name="Santos A.J."/>
        </authorList>
    </citation>
    <scope>NUCLEOTIDE SEQUENCE</scope>
    <source>
        <tissue evidence="2">Shoot tissue taken approximately 20 cm above the soil surface</tissue>
    </source>
</reference>
<dbReference type="AlphaFoldDB" id="A0A0A9R5X5"/>
<feature type="compositionally biased region" description="Low complexity" evidence="1">
    <location>
        <begin position="146"/>
        <end position="156"/>
    </location>
</feature>
<feature type="compositionally biased region" description="Low complexity" evidence="1">
    <location>
        <begin position="1"/>
        <end position="16"/>
    </location>
</feature>
<accession>A0A0A9R5X5</accession>
<sequence>MASRAVCRSRSASCEAYARSTSPATRSLAPFRRTSPCSPTSPPCRSPRTSSPARSPAGGSRRCGCSTSAPTCSTARSRRTSAGPRCATSTSRPTGSPAPYRRRWRRACRPTSPSISPTTTSPAPSRRCRRSQFRGPLRSRATRSCAGSRSTASAPSRPRPPWSLGTAPQSRRQPSRRYPRIPPRHCRATTLALQPPERRRQEGRTGCGLPRSSPSPPAMWPASPSSSWWSCTCTR</sequence>
<dbReference type="EMBL" id="GBRH01245465">
    <property type="protein sequence ID" value="JAD52430.1"/>
    <property type="molecule type" value="Transcribed_RNA"/>
</dbReference>
<proteinExistence type="predicted"/>
<organism evidence="2">
    <name type="scientific">Arundo donax</name>
    <name type="common">Giant reed</name>
    <name type="synonym">Donax arundinaceus</name>
    <dbReference type="NCBI Taxonomy" id="35708"/>
    <lineage>
        <taxon>Eukaryota</taxon>
        <taxon>Viridiplantae</taxon>
        <taxon>Streptophyta</taxon>
        <taxon>Embryophyta</taxon>
        <taxon>Tracheophyta</taxon>
        <taxon>Spermatophyta</taxon>
        <taxon>Magnoliopsida</taxon>
        <taxon>Liliopsida</taxon>
        <taxon>Poales</taxon>
        <taxon>Poaceae</taxon>
        <taxon>PACMAD clade</taxon>
        <taxon>Arundinoideae</taxon>
        <taxon>Arundineae</taxon>
        <taxon>Arundo</taxon>
    </lineage>
</organism>
<feature type="compositionally biased region" description="Low complexity" evidence="1">
    <location>
        <begin position="46"/>
        <end position="57"/>
    </location>
</feature>
<protein>
    <submittedName>
        <fullName evidence="2">Uncharacterized protein</fullName>
    </submittedName>
</protein>
<evidence type="ECO:0000313" key="2">
    <source>
        <dbReference type="EMBL" id="JAD52430.1"/>
    </source>
</evidence>
<reference evidence="2" key="2">
    <citation type="journal article" date="2015" name="Data Brief">
        <title>Shoot transcriptome of the giant reed, Arundo donax.</title>
        <authorList>
            <person name="Barrero R.A."/>
            <person name="Guerrero F.D."/>
            <person name="Moolhuijzen P."/>
            <person name="Goolsby J.A."/>
            <person name="Tidwell J."/>
            <person name="Bellgard S.E."/>
            <person name="Bellgard M.I."/>
        </authorList>
    </citation>
    <scope>NUCLEOTIDE SEQUENCE</scope>
    <source>
        <tissue evidence="2">Shoot tissue taken approximately 20 cm above the soil surface</tissue>
    </source>
</reference>